<evidence type="ECO:0000313" key="1">
    <source>
        <dbReference type="EMBL" id="KAE9407237.1"/>
    </source>
</evidence>
<accession>A0A6A4IDP7</accession>
<sequence>MSEVKRAYGSEALIEEQITLELSEISFLESRMSKTEPRAQISELTRQRDAKLAELASFRNIFLPVRRVPVEILSEIFELACLPEDGIFHSKHAIALYAHNLSSVCAAWRKVALATPRLW</sequence>
<feature type="non-terminal residue" evidence="1">
    <location>
        <position position="119"/>
    </location>
</feature>
<protein>
    <submittedName>
        <fullName evidence="1">Uncharacterized protein</fullName>
    </submittedName>
</protein>
<gene>
    <name evidence="1" type="ORF">BT96DRAFT_809769</name>
</gene>
<dbReference type="OrthoDB" id="3224080at2759"/>
<proteinExistence type="predicted"/>
<evidence type="ECO:0000313" key="2">
    <source>
        <dbReference type="Proteomes" id="UP000799118"/>
    </source>
</evidence>
<reference evidence="1" key="1">
    <citation type="journal article" date="2019" name="Environ. Microbiol.">
        <title>Fungal ecological strategies reflected in gene transcription - a case study of two litter decomposers.</title>
        <authorList>
            <person name="Barbi F."/>
            <person name="Kohler A."/>
            <person name="Barry K."/>
            <person name="Baskaran P."/>
            <person name="Daum C."/>
            <person name="Fauchery L."/>
            <person name="Ihrmark K."/>
            <person name="Kuo A."/>
            <person name="LaButti K."/>
            <person name="Lipzen A."/>
            <person name="Morin E."/>
            <person name="Grigoriev I.V."/>
            <person name="Henrissat B."/>
            <person name="Lindahl B."/>
            <person name="Martin F."/>
        </authorList>
    </citation>
    <scope>NUCLEOTIDE SEQUENCE</scope>
    <source>
        <strain evidence="1">JB14</strain>
    </source>
</reference>
<organism evidence="1 2">
    <name type="scientific">Gymnopus androsaceus JB14</name>
    <dbReference type="NCBI Taxonomy" id="1447944"/>
    <lineage>
        <taxon>Eukaryota</taxon>
        <taxon>Fungi</taxon>
        <taxon>Dikarya</taxon>
        <taxon>Basidiomycota</taxon>
        <taxon>Agaricomycotina</taxon>
        <taxon>Agaricomycetes</taxon>
        <taxon>Agaricomycetidae</taxon>
        <taxon>Agaricales</taxon>
        <taxon>Marasmiineae</taxon>
        <taxon>Omphalotaceae</taxon>
        <taxon>Gymnopus</taxon>
    </lineage>
</organism>
<dbReference type="EMBL" id="ML769397">
    <property type="protein sequence ID" value="KAE9407237.1"/>
    <property type="molecule type" value="Genomic_DNA"/>
</dbReference>
<name>A0A6A4IDP7_9AGAR</name>
<dbReference type="Proteomes" id="UP000799118">
    <property type="component" value="Unassembled WGS sequence"/>
</dbReference>
<keyword evidence="2" id="KW-1185">Reference proteome</keyword>
<dbReference type="AlphaFoldDB" id="A0A6A4IDP7"/>